<proteinExistence type="predicted"/>
<organism evidence="1 2">
    <name type="scientific">Thioclava kandeliae</name>
    <dbReference type="NCBI Taxonomy" id="3070818"/>
    <lineage>
        <taxon>Bacteria</taxon>
        <taxon>Pseudomonadati</taxon>
        <taxon>Pseudomonadota</taxon>
        <taxon>Alphaproteobacteria</taxon>
        <taxon>Rhodobacterales</taxon>
        <taxon>Paracoccaceae</taxon>
        <taxon>Thioclava</taxon>
    </lineage>
</organism>
<comment type="caution">
    <text evidence="1">The sequence shown here is derived from an EMBL/GenBank/DDBJ whole genome shotgun (WGS) entry which is preliminary data.</text>
</comment>
<protein>
    <submittedName>
        <fullName evidence="1">Uncharacterized protein</fullName>
    </submittedName>
</protein>
<dbReference type="RefSeq" id="WP_339112723.1">
    <property type="nucleotide sequence ID" value="NZ_JAYWLC010000004.1"/>
</dbReference>
<sequence>MGRIFKVILILLVLGALGVIGYAYIGDMAPRQEPASVEVTLPDQPAAQQ</sequence>
<dbReference type="Proteomes" id="UP001438953">
    <property type="component" value="Unassembled WGS sequence"/>
</dbReference>
<reference evidence="1 2" key="1">
    <citation type="submission" date="2024-01" db="EMBL/GenBank/DDBJ databases">
        <authorList>
            <person name="Deng Y."/>
            <person name="Su J."/>
        </authorList>
    </citation>
    <scope>NUCLEOTIDE SEQUENCE [LARGE SCALE GENOMIC DNA]</scope>
    <source>
        <strain evidence="1 2">CPCC 100088</strain>
    </source>
</reference>
<gene>
    <name evidence="1" type="ORF">VSX56_07030</name>
</gene>
<keyword evidence="2" id="KW-1185">Reference proteome</keyword>
<reference evidence="1 2" key="2">
    <citation type="submission" date="2024-06" db="EMBL/GenBank/DDBJ databases">
        <title>Thioclava kandeliae sp. nov. from a rhizosphere soil sample of Kandelia candel in a mangrove.</title>
        <authorList>
            <person name="Mu T."/>
        </authorList>
    </citation>
    <scope>NUCLEOTIDE SEQUENCE [LARGE SCALE GENOMIC DNA]</scope>
    <source>
        <strain evidence="1 2">CPCC 100088</strain>
    </source>
</reference>
<evidence type="ECO:0000313" key="2">
    <source>
        <dbReference type="Proteomes" id="UP001438953"/>
    </source>
</evidence>
<dbReference type="EMBL" id="JAYWLC010000004">
    <property type="protein sequence ID" value="MER5171529.1"/>
    <property type="molecule type" value="Genomic_DNA"/>
</dbReference>
<accession>A0ABV1SF72</accession>
<evidence type="ECO:0000313" key="1">
    <source>
        <dbReference type="EMBL" id="MER5171529.1"/>
    </source>
</evidence>
<name>A0ABV1SF72_9RHOB</name>